<comment type="caution">
    <text evidence="1">The sequence shown here is derived from an EMBL/GenBank/DDBJ whole genome shotgun (WGS) entry which is preliminary data.</text>
</comment>
<evidence type="ECO:0000313" key="2">
    <source>
        <dbReference type="Proteomes" id="UP000753802"/>
    </source>
</evidence>
<keyword evidence="2" id="KW-1185">Reference proteome</keyword>
<proteinExistence type="predicted"/>
<evidence type="ECO:0008006" key="3">
    <source>
        <dbReference type="Google" id="ProtNLM"/>
    </source>
</evidence>
<sequence>MLIDKYVSVYDFKEFHSIKANGPANEIYHKMLHRDLSGATVVTLLFWLRGIPKRAYTIEGLTKMGFIKLEENPGDEIVFGIVTESPMFNGCVSISSPSLFIETKGQRIIKAVINFKVEEQGSSKCVVSTETRIWCGSREMKSKFRAYWFFVRPFSQIIRRYMLRQIKRLST</sequence>
<dbReference type="Proteomes" id="UP000753802">
    <property type="component" value="Unassembled WGS sequence"/>
</dbReference>
<accession>A0ABW9ZW05</accession>
<reference evidence="1 2" key="1">
    <citation type="submission" date="2020-01" db="EMBL/GenBank/DDBJ databases">
        <title>Genome analysis.</title>
        <authorList>
            <person name="Wu S."/>
            <person name="Wang G."/>
        </authorList>
    </citation>
    <scope>NUCLEOTIDE SEQUENCE [LARGE SCALE GENOMIC DNA]</scope>
    <source>
        <strain evidence="1 2">SYL130</strain>
    </source>
</reference>
<evidence type="ECO:0000313" key="1">
    <source>
        <dbReference type="EMBL" id="NCI49235.1"/>
    </source>
</evidence>
<dbReference type="EMBL" id="JAACJS010000004">
    <property type="protein sequence ID" value="NCI49235.1"/>
    <property type="molecule type" value="Genomic_DNA"/>
</dbReference>
<gene>
    <name evidence="1" type="ORF">GWC95_04820</name>
</gene>
<organism evidence="1 2">
    <name type="scientific">Sediminibacterium roseum</name>
    <dbReference type="NCBI Taxonomy" id="1978412"/>
    <lineage>
        <taxon>Bacteria</taxon>
        <taxon>Pseudomonadati</taxon>
        <taxon>Bacteroidota</taxon>
        <taxon>Chitinophagia</taxon>
        <taxon>Chitinophagales</taxon>
        <taxon>Chitinophagaceae</taxon>
        <taxon>Sediminibacterium</taxon>
    </lineage>
</organism>
<dbReference type="RefSeq" id="WP_161817566.1">
    <property type="nucleotide sequence ID" value="NZ_JAACJS010000004.1"/>
</dbReference>
<name>A0ABW9ZW05_9BACT</name>
<protein>
    <recommendedName>
        <fullName evidence="3">DUF1990 domain-containing protein</fullName>
    </recommendedName>
</protein>